<dbReference type="Pfam" id="PF00013">
    <property type="entry name" value="KH_1"/>
    <property type="match status" value="3"/>
</dbReference>
<evidence type="ECO:0000259" key="4">
    <source>
        <dbReference type="SMART" id="SM00322"/>
    </source>
</evidence>
<evidence type="ECO:0000256" key="1">
    <source>
        <dbReference type="ARBA" id="ARBA00022737"/>
    </source>
</evidence>
<evidence type="ECO:0000313" key="5">
    <source>
        <dbReference type="EMBL" id="CEP22966.1"/>
    </source>
</evidence>
<dbReference type="SUPFAM" id="SSF54791">
    <property type="entry name" value="Eukaryotic type KH-domain (KH-domain type I)"/>
    <property type="match status" value="3"/>
</dbReference>
<sequence>MLKRKNEEDVNGNDNTKRVALDAEVDVEAGDSSAVVINNGHIDDDTNGNGGGGSDGTGASDDDHPMEGDSDHGEAFQEGHGVSSQHGVDEEGGVENGAVDDGNGRGSNGDALTQALSVNGKKYPDDPTYVCFRMLCLAKEAGLIVGKRGETINHIKSASGARLQVSENIKDVVERVVFVKGSAENVAKAFGLIVRAIVGEEEDKPSSAESHPYDLRLLVPNNAIGYVIGKQGSRFREIEEDSAAVLSAESKMMPFSTDRCLTIRGVADAVHIAVYYVAQTILGLRPLRGDVIFYDPVKAELASKAGVPSSGVNGPGGLRLPGIMPTNVMGYTLPAALSGQHYTQAHFNGLSLQSGSETFQSIEGVNSAVTGGAGGNGGGVSSAGFINPLPISLPLDDAKITHELYIPNDYVGNVIGKMGKTIKSIKEQSGSNVIIGDPEAGSSQRRVTIVGNAYGNQTAIYLINNRINMDKKANDAKARLKEQQHQQAQQTRSETQINET</sequence>
<dbReference type="EMBL" id="CDQK01000004">
    <property type="protein sequence ID" value="CEP22966.1"/>
    <property type="molecule type" value="Genomic_DNA"/>
</dbReference>
<reference evidence="6" key="1">
    <citation type="journal article" date="2015" name="J. Biotechnol.">
        <title>The structure of the Cyberlindnera jadinii genome and its relation to Candida utilis analyzed by the occurrence of single nucleotide polymorphisms.</title>
        <authorList>
            <person name="Rupp O."/>
            <person name="Brinkrolf K."/>
            <person name="Buerth C."/>
            <person name="Kunigo M."/>
            <person name="Schneider J."/>
            <person name="Jaenicke S."/>
            <person name="Goesmann A."/>
            <person name="Puehler A."/>
            <person name="Jaeger K.-E."/>
            <person name="Ernst J.F."/>
        </authorList>
    </citation>
    <scope>NUCLEOTIDE SEQUENCE [LARGE SCALE GENOMIC DNA]</scope>
    <source>
        <strain evidence="6">ATCC 18201 / CBS 1600 / BCRC 20928 / JCM 3617 / NBRC 0987 / NRRL Y-1542</strain>
    </source>
</reference>
<dbReference type="PROSITE" id="PS50084">
    <property type="entry name" value="KH_TYPE_1"/>
    <property type="match status" value="3"/>
</dbReference>
<organism evidence="5 6">
    <name type="scientific">Cyberlindnera jadinii (strain ATCC 18201 / CBS 1600 / BCRC 20928 / JCM 3617 / NBRC 0987 / NRRL Y-1542)</name>
    <name type="common">Torula yeast</name>
    <name type="synonym">Candida utilis</name>
    <dbReference type="NCBI Taxonomy" id="983966"/>
    <lineage>
        <taxon>Eukaryota</taxon>
        <taxon>Fungi</taxon>
        <taxon>Dikarya</taxon>
        <taxon>Ascomycota</taxon>
        <taxon>Saccharomycotina</taxon>
        <taxon>Saccharomycetes</taxon>
        <taxon>Phaffomycetales</taxon>
        <taxon>Phaffomycetaceae</taxon>
        <taxon>Cyberlindnera</taxon>
    </lineage>
</organism>
<dbReference type="Proteomes" id="UP000038830">
    <property type="component" value="Unassembled WGS sequence"/>
</dbReference>
<dbReference type="InterPro" id="IPR036612">
    <property type="entry name" value="KH_dom_type_1_sf"/>
</dbReference>
<dbReference type="InterPro" id="IPR004087">
    <property type="entry name" value="KH_dom"/>
</dbReference>
<dbReference type="SMART" id="SM00322">
    <property type="entry name" value="KH"/>
    <property type="match status" value="3"/>
</dbReference>
<dbReference type="InterPro" id="IPR004088">
    <property type="entry name" value="KH_dom_type_1"/>
</dbReference>
<gene>
    <name evidence="5" type="primary">PBP2</name>
    <name evidence="5" type="ORF">BN1211_3442</name>
</gene>
<name>A0A0H5C4P3_CYBJN</name>
<dbReference type="GO" id="GO:0003723">
    <property type="term" value="F:RNA binding"/>
    <property type="evidence" value="ECO:0007669"/>
    <property type="project" value="UniProtKB-UniRule"/>
</dbReference>
<evidence type="ECO:0000313" key="6">
    <source>
        <dbReference type="Proteomes" id="UP000038830"/>
    </source>
</evidence>
<feature type="region of interest" description="Disordered" evidence="3">
    <location>
        <begin position="1"/>
        <end position="111"/>
    </location>
</feature>
<feature type="region of interest" description="Disordered" evidence="3">
    <location>
        <begin position="474"/>
        <end position="500"/>
    </location>
</feature>
<keyword evidence="1" id="KW-0677">Repeat</keyword>
<dbReference type="AlphaFoldDB" id="A0A0H5C4P3"/>
<feature type="compositionally biased region" description="Polar residues" evidence="3">
    <location>
        <begin position="485"/>
        <end position="500"/>
    </location>
</feature>
<feature type="domain" description="K Homology" evidence="4">
    <location>
        <begin position="398"/>
        <end position="468"/>
    </location>
</feature>
<feature type="domain" description="K Homology" evidence="4">
    <location>
        <begin position="128"/>
        <end position="198"/>
    </location>
</feature>
<protein>
    <submittedName>
        <fullName evidence="5">PBP2 protein</fullName>
    </submittedName>
</protein>
<evidence type="ECO:0000256" key="2">
    <source>
        <dbReference type="PROSITE-ProRule" id="PRU00117"/>
    </source>
</evidence>
<dbReference type="Gene3D" id="3.30.310.210">
    <property type="match status" value="1"/>
</dbReference>
<proteinExistence type="predicted"/>
<accession>A0A0H5C4P3</accession>
<dbReference type="Gene3D" id="3.30.1370.10">
    <property type="entry name" value="K Homology domain, type 1"/>
    <property type="match status" value="1"/>
</dbReference>
<feature type="compositionally biased region" description="Basic and acidic residues" evidence="3">
    <location>
        <begin position="474"/>
        <end position="484"/>
    </location>
</feature>
<feature type="compositionally biased region" description="Basic and acidic residues" evidence="3">
    <location>
        <begin position="61"/>
        <end position="77"/>
    </location>
</feature>
<keyword evidence="2" id="KW-0694">RNA-binding</keyword>
<dbReference type="PANTHER" id="PTHR10288">
    <property type="entry name" value="KH DOMAIN CONTAINING RNA BINDING PROTEIN"/>
    <property type="match status" value="1"/>
</dbReference>
<feature type="domain" description="K Homology" evidence="4">
    <location>
        <begin position="211"/>
        <end position="282"/>
    </location>
</feature>
<evidence type="ECO:0000256" key="3">
    <source>
        <dbReference type="SAM" id="MobiDB-lite"/>
    </source>
</evidence>